<dbReference type="SUPFAM" id="SSF48317">
    <property type="entry name" value="Acid phosphatase/Vanadium-dependent haloperoxidase"/>
    <property type="match status" value="1"/>
</dbReference>
<name>A0A318PRY8_KOMXY</name>
<evidence type="ECO:0000259" key="1">
    <source>
        <dbReference type="Pfam" id="PF01569"/>
    </source>
</evidence>
<feature type="domain" description="Phosphatidic acid phosphatase type 2/haloperoxidase" evidence="1">
    <location>
        <begin position="69"/>
        <end position="139"/>
    </location>
</feature>
<keyword evidence="3" id="KW-1185">Reference proteome</keyword>
<dbReference type="EMBL" id="NKUC01000027">
    <property type="protein sequence ID" value="PYD56253.1"/>
    <property type="molecule type" value="Genomic_DNA"/>
</dbReference>
<dbReference type="AlphaFoldDB" id="A0A318PRY8"/>
<evidence type="ECO:0000313" key="2">
    <source>
        <dbReference type="EMBL" id="PYD56253.1"/>
    </source>
</evidence>
<dbReference type="OrthoDB" id="7283157at2"/>
<evidence type="ECO:0000313" key="3">
    <source>
        <dbReference type="Proteomes" id="UP000248257"/>
    </source>
</evidence>
<dbReference type="Gene3D" id="1.20.144.10">
    <property type="entry name" value="Phosphatidic acid phosphatase type 2/haloperoxidase"/>
    <property type="match status" value="1"/>
</dbReference>
<dbReference type="Pfam" id="PF01569">
    <property type="entry name" value="PAP2"/>
    <property type="match status" value="1"/>
</dbReference>
<sequence length="187" mass="19911">MLHFITDFADQAVMLPVMVTVALIMTVYGWWRGAVVWTVTAVAMLAVMLLLKIAGLYYAAIEHTAIISPSGHVAAACMVYGGLLVLLGQRYFMRFPALMLMPLSGIGIAMACTRVALHAHTLFEVVTGGVIGCVAGVVLGRACGPVPQRLWLYLLPGVACVAVLFHGAHLGIEGAIRCMFMPGKIIA</sequence>
<proteinExistence type="predicted"/>
<comment type="caution">
    <text evidence="2">The sequence shown here is derived from an EMBL/GenBank/DDBJ whole genome shotgun (WGS) entry which is preliminary data.</text>
</comment>
<accession>A0A318PRY8</accession>
<organism evidence="2 3">
    <name type="scientific">Komagataeibacter xylinus</name>
    <name type="common">Gluconacetobacter xylinus</name>
    <dbReference type="NCBI Taxonomy" id="28448"/>
    <lineage>
        <taxon>Bacteria</taxon>
        <taxon>Pseudomonadati</taxon>
        <taxon>Pseudomonadota</taxon>
        <taxon>Alphaproteobacteria</taxon>
        <taxon>Acetobacterales</taxon>
        <taxon>Acetobacteraceae</taxon>
        <taxon>Komagataeibacter</taxon>
    </lineage>
</organism>
<dbReference type="InterPro" id="IPR000326">
    <property type="entry name" value="PAP2/HPO"/>
</dbReference>
<dbReference type="RefSeq" id="WP_061275031.1">
    <property type="nucleotide sequence ID" value="NZ_CBCRXN010000045.1"/>
</dbReference>
<dbReference type="STRING" id="1220579.GCA_001571345_02270"/>
<dbReference type="InterPro" id="IPR036938">
    <property type="entry name" value="PAP2/HPO_sf"/>
</dbReference>
<dbReference type="Proteomes" id="UP000248257">
    <property type="component" value="Unassembled WGS sequence"/>
</dbReference>
<reference evidence="2 3" key="1">
    <citation type="submission" date="2017-07" db="EMBL/GenBank/DDBJ databases">
        <title>A draft genome sequence of Komagataeibacter xylinus LMG 1515.</title>
        <authorList>
            <person name="Skraban J."/>
            <person name="Cleenwerck I."/>
            <person name="Vandamme P."/>
            <person name="Trcek J."/>
        </authorList>
    </citation>
    <scope>NUCLEOTIDE SEQUENCE [LARGE SCALE GENOMIC DNA]</scope>
    <source>
        <strain evidence="2 3">LMG 1515</strain>
    </source>
</reference>
<protein>
    <submittedName>
        <fullName evidence="2">PA-phosphatase</fullName>
    </submittedName>
</protein>
<gene>
    <name evidence="2" type="ORF">CFR75_11875</name>
</gene>